<dbReference type="RefSeq" id="WP_140506390.1">
    <property type="nucleotide sequence ID" value="NZ_RCZH01000005.1"/>
</dbReference>
<keyword evidence="6 7" id="KW-0472">Membrane</keyword>
<comment type="similarity">
    <text evidence="2">Belongs to the peptidase S54 family.</text>
</comment>
<evidence type="ECO:0000259" key="8">
    <source>
        <dbReference type="Pfam" id="PF01694"/>
    </source>
</evidence>
<comment type="caution">
    <text evidence="9">The sequence shown here is derived from an EMBL/GenBank/DDBJ whole genome shotgun (WGS) entry which is preliminary data.</text>
</comment>
<organism evidence="9 10">
    <name type="scientific">Flavobacterium pectinovorum</name>
    <dbReference type="NCBI Taxonomy" id="29533"/>
    <lineage>
        <taxon>Bacteria</taxon>
        <taxon>Pseudomonadati</taxon>
        <taxon>Bacteroidota</taxon>
        <taxon>Flavobacteriia</taxon>
        <taxon>Flavobacteriales</taxon>
        <taxon>Flavobacteriaceae</taxon>
        <taxon>Flavobacterium</taxon>
    </lineage>
</organism>
<evidence type="ECO:0000313" key="9">
    <source>
        <dbReference type="EMBL" id="TPG41787.1"/>
    </source>
</evidence>
<keyword evidence="9" id="KW-0645">Protease</keyword>
<dbReference type="AlphaFoldDB" id="A0A502EW55"/>
<keyword evidence="4" id="KW-0378">Hydrolase</keyword>
<accession>A0A502EW55</accession>
<dbReference type="GO" id="GO:0006508">
    <property type="term" value="P:proteolysis"/>
    <property type="evidence" value="ECO:0007669"/>
    <property type="project" value="UniProtKB-KW"/>
</dbReference>
<dbReference type="PANTHER" id="PTHR43731:SF14">
    <property type="entry name" value="PRESENILIN-ASSOCIATED RHOMBOID-LIKE PROTEIN, MITOCHONDRIAL"/>
    <property type="match status" value="1"/>
</dbReference>
<dbReference type="InterPro" id="IPR022764">
    <property type="entry name" value="Peptidase_S54_rhomboid_dom"/>
</dbReference>
<gene>
    <name evidence="9" type="ORF">EAH81_09940</name>
</gene>
<evidence type="ECO:0000256" key="3">
    <source>
        <dbReference type="ARBA" id="ARBA00022692"/>
    </source>
</evidence>
<evidence type="ECO:0000256" key="6">
    <source>
        <dbReference type="ARBA" id="ARBA00023136"/>
    </source>
</evidence>
<feature type="transmembrane region" description="Helical" evidence="7">
    <location>
        <begin position="153"/>
        <end position="173"/>
    </location>
</feature>
<feature type="transmembrane region" description="Helical" evidence="7">
    <location>
        <begin position="204"/>
        <end position="231"/>
    </location>
</feature>
<dbReference type="InterPro" id="IPR050925">
    <property type="entry name" value="Rhomboid_protease_S54"/>
</dbReference>
<dbReference type="GO" id="GO:0016020">
    <property type="term" value="C:membrane"/>
    <property type="evidence" value="ECO:0007669"/>
    <property type="project" value="UniProtKB-SubCell"/>
</dbReference>
<evidence type="ECO:0000313" key="10">
    <source>
        <dbReference type="Proteomes" id="UP000319700"/>
    </source>
</evidence>
<dbReference type="InterPro" id="IPR035952">
    <property type="entry name" value="Rhomboid-like_sf"/>
</dbReference>
<protein>
    <submittedName>
        <fullName evidence="9">Rhomboid family intramembrane serine protease</fullName>
    </submittedName>
</protein>
<evidence type="ECO:0000256" key="1">
    <source>
        <dbReference type="ARBA" id="ARBA00004141"/>
    </source>
</evidence>
<name>A0A502EW55_9FLAO</name>
<reference evidence="9 10" key="1">
    <citation type="journal article" date="2019" name="Environ. Microbiol.">
        <title>Species interactions and distinct microbial communities in high Arctic permafrost affected cryosols are associated with the CH4 and CO2 gas fluxes.</title>
        <authorList>
            <person name="Altshuler I."/>
            <person name="Hamel J."/>
            <person name="Turney S."/>
            <person name="Magnuson E."/>
            <person name="Levesque R."/>
            <person name="Greer C."/>
            <person name="Whyte L.G."/>
        </authorList>
    </citation>
    <scope>NUCLEOTIDE SEQUENCE [LARGE SCALE GENOMIC DNA]</scope>
    <source>
        <strain evidence="9 10">42</strain>
    </source>
</reference>
<dbReference type="Pfam" id="PF01694">
    <property type="entry name" value="Rhomboid"/>
    <property type="match status" value="1"/>
</dbReference>
<keyword evidence="5 7" id="KW-1133">Transmembrane helix</keyword>
<sequence length="301" mass="34258">MAFGFPASFSQLTPLNNLPSSAFILTTISICKKLNWTLIGVAENEIFAVSKNKKHTWNETISITIEEEGTALITSSSNGNQFYDCGRNKKNTESFLELYFEELNDASNLNLDSDAFPEHIKTEQRNLSSEKETEQNITSFYSFFSIFIPTKDYLITPILIYLNILYFLVMLYLGVHFFSPEVQEIIDWGGNHGPLTTENQWWRLLSACFVPFNFLHLVVSCFALAYVGLLLESYLKKWIFLVTYLLCGIIGNLSSLYWDKDVVSAGASGAIFGMYGILLIALISKTLKKKINILSYFQLYF</sequence>
<evidence type="ECO:0000256" key="7">
    <source>
        <dbReference type="SAM" id="Phobius"/>
    </source>
</evidence>
<evidence type="ECO:0000256" key="4">
    <source>
        <dbReference type="ARBA" id="ARBA00022801"/>
    </source>
</evidence>
<dbReference type="Gene3D" id="1.20.1540.10">
    <property type="entry name" value="Rhomboid-like"/>
    <property type="match status" value="1"/>
</dbReference>
<dbReference type="GO" id="GO:0004252">
    <property type="term" value="F:serine-type endopeptidase activity"/>
    <property type="evidence" value="ECO:0007669"/>
    <property type="project" value="InterPro"/>
</dbReference>
<keyword evidence="3 7" id="KW-0812">Transmembrane</keyword>
<dbReference type="EMBL" id="RCZH01000005">
    <property type="protein sequence ID" value="TPG41787.1"/>
    <property type="molecule type" value="Genomic_DNA"/>
</dbReference>
<evidence type="ECO:0000256" key="5">
    <source>
        <dbReference type="ARBA" id="ARBA00022989"/>
    </source>
</evidence>
<comment type="subcellular location">
    <subcellularLocation>
        <location evidence="1">Membrane</location>
        <topology evidence="1">Multi-pass membrane protein</topology>
    </subcellularLocation>
</comment>
<dbReference type="OrthoDB" id="9778341at2"/>
<dbReference type="SUPFAM" id="SSF144091">
    <property type="entry name" value="Rhomboid-like"/>
    <property type="match status" value="1"/>
</dbReference>
<feature type="transmembrane region" description="Helical" evidence="7">
    <location>
        <begin position="238"/>
        <end position="258"/>
    </location>
</feature>
<proteinExistence type="inferred from homology"/>
<dbReference type="Proteomes" id="UP000319700">
    <property type="component" value="Unassembled WGS sequence"/>
</dbReference>
<feature type="domain" description="Peptidase S54 rhomboid" evidence="8">
    <location>
        <begin position="199"/>
        <end position="286"/>
    </location>
</feature>
<keyword evidence="10" id="KW-1185">Reference proteome</keyword>
<evidence type="ECO:0000256" key="2">
    <source>
        <dbReference type="ARBA" id="ARBA00009045"/>
    </source>
</evidence>
<feature type="transmembrane region" description="Helical" evidence="7">
    <location>
        <begin position="264"/>
        <end position="283"/>
    </location>
</feature>
<dbReference type="PANTHER" id="PTHR43731">
    <property type="entry name" value="RHOMBOID PROTEASE"/>
    <property type="match status" value="1"/>
</dbReference>